<evidence type="ECO:0000256" key="1">
    <source>
        <dbReference type="SAM" id="MobiDB-lite"/>
    </source>
</evidence>
<gene>
    <name evidence="2" type="ORF">E6O75_ATG10902</name>
</gene>
<keyword evidence="3" id="KW-1185">Reference proteome</keyword>
<reference evidence="2 3" key="1">
    <citation type="submission" date="2019-04" db="EMBL/GenBank/DDBJ databases">
        <title>High contiguity whole genome sequence and gene annotation resource for two Venturia nashicola isolates.</title>
        <authorList>
            <person name="Prokchorchik M."/>
            <person name="Won K."/>
            <person name="Lee Y."/>
            <person name="Choi E.D."/>
            <person name="Segonzac C."/>
            <person name="Sohn K.H."/>
        </authorList>
    </citation>
    <scope>NUCLEOTIDE SEQUENCE [LARGE SCALE GENOMIC DNA]</scope>
    <source>
        <strain evidence="2 3">PRI2</strain>
    </source>
</reference>
<feature type="compositionally biased region" description="Basic and acidic residues" evidence="1">
    <location>
        <begin position="182"/>
        <end position="195"/>
    </location>
</feature>
<sequence>MTNPEATPSLLGIPPELREFIFEYCLPFGKNLYKLPFEAHYATNGIASSRLHKVDISPLLTINKSIYFDVLPMFQKNNKFHVNRFDQLRSAVYGCETGLSAQFRHLTVHGDTHLSLRELRDYSIIDISEWENLRYLSLAADDFDDMFKTPTTTRLVERNRRLKKRHLHLVEEKIHFKERNPRFKEGNPRFKERNPRTLNSGGRSPLFTSVRRSDSSHQADMDKKMSQLINQLLSYNDGCLRIQGRTFFETFQVYGKKGQKTTLQVDKFIPELQEKCTTTARSGKCFQAPVEEMIGEVKVSIEFSSGGITTAKIL</sequence>
<feature type="region of interest" description="Disordered" evidence="1">
    <location>
        <begin position="182"/>
        <end position="219"/>
    </location>
</feature>
<proteinExistence type="predicted"/>
<dbReference type="Proteomes" id="UP000298493">
    <property type="component" value="Unassembled WGS sequence"/>
</dbReference>
<evidence type="ECO:0000313" key="3">
    <source>
        <dbReference type="Proteomes" id="UP000298493"/>
    </source>
</evidence>
<accession>A0A4Z1P3R8</accession>
<dbReference type="EMBL" id="SNSC02000008">
    <property type="protein sequence ID" value="TID22108.1"/>
    <property type="molecule type" value="Genomic_DNA"/>
</dbReference>
<dbReference type="OrthoDB" id="10494800at2759"/>
<comment type="caution">
    <text evidence="2">The sequence shown here is derived from an EMBL/GenBank/DDBJ whole genome shotgun (WGS) entry which is preliminary data.</text>
</comment>
<organism evidence="2 3">
    <name type="scientific">Venturia nashicola</name>
    <dbReference type="NCBI Taxonomy" id="86259"/>
    <lineage>
        <taxon>Eukaryota</taxon>
        <taxon>Fungi</taxon>
        <taxon>Dikarya</taxon>
        <taxon>Ascomycota</taxon>
        <taxon>Pezizomycotina</taxon>
        <taxon>Dothideomycetes</taxon>
        <taxon>Pleosporomycetidae</taxon>
        <taxon>Venturiales</taxon>
        <taxon>Venturiaceae</taxon>
        <taxon>Venturia</taxon>
    </lineage>
</organism>
<name>A0A4Z1P3R8_9PEZI</name>
<dbReference type="AlphaFoldDB" id="A0A4Z1P3R8"/>
<evidence type="ECO:0000313" key="2">
    <source>
        <dbReference type="EMBL" id="TID22108.1"/>
    </source>
</evidence>
<protein>
    <submittedName>
        <fullName evidence="2">Uncharacterized protein</fullName>
    </submittedName>
</protein>